<feature type="transmembrane region" description="Helical" evidence="1">
    <location>
        <begin position="30"/>
        <end position="50"/>
    </location>
</feature>
<evidence type="ECO:0000256" key="1">
    <source>
        <dbReference type="SAM" id="Phobius"/>
    </source>
</evidence>
<name>A0A2G5VDT8_9PELO</name>
<comment type="caution">
    <text evidence="2">The sequence shown here is derived from an EMBL/GenBank/DDBJ whole genome shotgun (WGS) entry which is preliminary data.</text>
</comment>
<dbReference type="STRING" id="1611254.A0A2G5VDT8"/>
<keyword evidence="1" id="KW-1133">Transmembrane helix</keyword>
<feature type="transmembrane region" description="Helical" evidence="1">
    <location>
        <begin position="62"/>
        <end position="87"/>
    </location>
</feature>
<feature type="transmembrane region" description="Helical" evidence="1">
    <location>
        <begin position="135"/>
        <end position="157"/>
    </location>
</feature>
<gene>
    <name evidence="2" type="primary">Cnig_chr_II.g8248</name>
    <name evidence="2" type="ORF">B9Z55_008248</name>
</gene>
<evidence type="ECO:0000313" key="3">
    <source>
        <dbReference type="Proteomes" id="UP000230233"/>
    </source>
</evidence>
<protein>
    <submittedName>
        <fullName evidence="2">Uncharacterized protein</fullName>
    </submittedName>
</protein>
<proteinExistence type="predicted"/>
<organism evidence="2 3">
    <name type="scientific">Caenorhabditis nigoni</name>
    <dbReference type="NCBI Taxonomy" id="1611254"/>
    <lineage>
        <taxon>Eukaryota</taxon>
        <taxon>Metazoa</taxon>
        <taxon>Ecdysozoa</taxon>
        <taxon>Nematoda</taxon>
        <taxon>Chromadorea</taxon>
        <taxon>Rhabditida</taxon>
        <taxon>Rhabditina</taxon>
        <taxon>Rhabditomorpha</taxon>
        <taxon>Rhabditoidea</taxon>
        <taxon>Rhabditidae</taxon>
        <taxon>Peloderinae</taxon>
        <taxon>Caenorhabditis</taxon>
    </lineage>
</organism>
<keyword evidence="3" id="KW-1185">Reference proteome</keyword>
<dbReference type="Proteomes" id="UP000230233">
    <property type="component" value="Chromosome II"/>
</dbReference>
<keyword evidence="1" id="KW-0472">Membrane</keyword>
<dbReference type="AlphaFoldDB" id="A0A2G5VDT8"/>
<accession>A0A2G5VDT8</accession>
<dbReference type="OrthoDB" id="5815851at2759"/>
<sequence length="159" mass="18397">MPVVQNHENPEEIISDIFKDPVLDPIKKRVLAILHSLSSIIHVGIFYFLLVQWSKVDIPTVTHFQIFCLVIIGIGLLIILALLFVILRMEMKIDTHARRFFHIWPLVHIALSTIYQLVTQIVLSHWKMYQIPVLYSAWATAVSVGIHLVLHSISLFWKI</sequence>
<evidence type="ECO:0000313" key="2">
    <source>
        <dbReference type="EMBL" id="PIC49736.1"/>
    </source>
</evidence>
<dbReference type="EMBL" id="PDUG01000002">
    <property type="protein sequence ID" value="PIC49736.1"/>
    <property type="molecule type" value="Genomic_DNA"/>
</dbReference>
<reference evidence="3" key="1">
    <citation type="submission" date="2017-10" db="EMBL/GenBank/DDBJ databases">
        <title>Rapid genome shrinkage in a self-fertile nematode reveals novel sperm competition proteins.</title>
        <authorList>
            <person name="Yin D."/>
            <person name="Schwarz E.M."/>
            <person name="Thomas C.G."/>
            <person name="Felde R.L."/>
            <person name="Korf I.F."/>
            <person name="Cutter A.D."/>
            <person name="Schartner C.M."/>
            <person name="Ralston E.J."/>
            <person name="Meyer B.J."/>
            <person name="Haag E.S."/>
        </authorList>
    </citation>
    <scope>NUCLEOTIDE SEQUENCE [LARGE SCALE GENOMIC DNA]</scope>
    <source>
        <strain evidence="3">JU1422</strain>
    </source>
</reference>
<feature type="transmembrane region" description="Helical" evidence="1">
    <location>
        <begin position="99"/>
        <end position="123"/>
    </location>
</feature>
<keyword evidence="1" id="KW-0812">Transmembrane</keyword>